<evidence type="ECO:0000256" key="1">
    <source>
        <dbReference type="ARBA" id="ARBA00005007"/>
    </source>
</evidence>
<dbReference type="Pfam" id="PF16269">
    <property type="entry name" value="DUF4922"/>
    <property type="match status" value="1"/>
</dbReference>
<dbReference type="FunCoup" id="A0A152A0X0">
    <property type="interactions" value="31"/>
</dbReference>
<dbReference type="Proteomes" id="UP000076078">
    <property type="component" value="Unassembled WGS sequence"/>
</dbReference>
<dbReference type="GO" id="GO:0006012">
    <property type="term" value="P:galactose metabolic process"/>
    <property type="evidence" value="ECO:0007669"/>
    <property type="project" value="InterPro"/>
</dbReference>
<evidence type="ECO:0000313" key="4">
    <source>
        <dbReference type="Proteomes" id="UP000076078"/>
    </source>
</evidence>
<comment type="caution">
    <text evidence="3">The sequence shown here is derived from an EMBL/GenBank/DDBJ whole genome shotgun (WGS) entry which is preliminary data.</text>
</comment>
<dbReference type="EMBL" id="LODT01000020">
    <property type="protein sequence ID" value="KYQ99766.1"/>
    <property type="molecule type" value="Genomic_DNA"/>
</dbReference>
<proteinExistence type="predicted"/>
<dbReference type="OMA" id="HCIFLDQ"/>
<dbReference type="InterPro" id="IPR046320">
    <property type="entry name" value="DUF4922"/>
</dbReference>
<comment type="pathway">
    <text evidence="1">Carbohydrate metabolism.</text>
</comment>
<dbReference type="GO" id="GO:0008108">
    <property type="term" value="F:UDP-glucose:hexose-1-phosphate uridylyltransferase activity"/>
    <property type="evidence" value="ECO:0007669"/>
    <property type="project" value="InterPro"/>
</dbReference>
<dbReference type="PANTHER" id="PTHR39191">
    <property type="entry name" value="GALACTOSE-1-PHOSPHATE URIDYLYLTRANSFERASE"/>
    <property type="match status" value="1"/>
</dbReference>
<evidence type="ECO:0000313" key="3">
    <source>
        <dbReference type="EMBL" id="KYQ99766.1"/>
    </source>
</evidence>
<dbReference type="PANTHER" id="PTHR39191:SF1">
    <property type="entry name" value="DUF4922 DOMAIN-CONTAINING PROTEIN"/>
    <property type="match status" value="1"/>
</dbReference>
<dbReference type="GO" id="GO:0005737">
    <property type="term" value="C:cytoplasm"/>
    <property type="evidence" value="ECO:0007669"/>
    <property type="project" value="InterPro"/>
</dbReference>
<evidence type="ECO:0000259" key="2">
    <source>
        <dbReference type="Pfam" id="PF16269"/>
    </source>
</evidence>
<dbReference type="InterPro" id="IPR000766">
    <property type="entry name" value="GalP_uridyl_Trfase_II"/>
</dbReference>
<accession>A0A152A0X0</accession>
<gene>
    <name evidence="3" type="ORF">DLAC_03711</name>
</gene>
<keyword evidence="4" id="KW-1185">Reference proteome</keyword>
<reference evidence="3 4" key="1">
    <citation type="submission" date="2015-12" db="EMBL/GenBank/DDBJ databases">
        <title>Dictyostelia acquired genes for synthesis and detection of signals that induce cell-type specialization by lateral gene transfer from prokaryotes.</title>
        <authorList>
            <person name="Gloeckner G."/>
            <person name="Schaap P."/>
        </authorList>
    </citation>
    <scope>NUCLEOTIDE SEQUENCE [LARGE SCALE GENOMIC DNA]</scope>
    <source>
        <strain evidence="3 4">TK</strain>
    </source>
</reference>
<dbReference type="InParanoid" id="A0A152A0X0"/>
<protein>
    <recommendedName>
        <fullName evidence="2">DUF4922 domain-containing protein</fullName>
    </recommendedName>
</protein>
<feature type="domain" description="DUF4922" evidence="2">
    <location>
        <begin position="100"/>
        <end position="198"/>
    </location>
</feature>
<name>A0A152A0X0_TIELA</name>
<dbReference type="OrthoDB" id="16003at2759"/>
<sequence length="439" mass="51633">MIEKEDYEKSQEIIQQELLELIEKHKSDPVERWRKPMEHLYQYSCTSGYIQEDRLKLNIIYPVFLQHNYGKVPFQVTINCSKPEIIAGVKTQSINYLNYQGQCVICFENIGSQSRKGLRCFEFQCNGKQFFRQFPPYPYFQHHNIIIDREHRPQLLARDTIKELLMISKSMPGYKVASNSDKEGTGVTNLSHRHYQSGDHQFSVYFSDVKKEWLCDNGISVQWLHYPCCCLRIVGKDQSSVEEVVYRLFITWKTGQFNNLINDLQTCSLISCYDHITGDYEFLFFPRNAEQPRFLTRPLLQCIKKEFVGIFELCGFAILPVRLKVQLEQLSELLSNFHKNHITIDILQSNFQQYFNPPDDLVMFKEWIKKYYLVNYCNQYQKESTYNCNVMFDTKSILDLSVQQTFIDILTDNSPISPSDSEGNLQNLISQSNIPFKNV</sequence>
<dbReference type="STRING" id="361077.A0A152A0X0"/>
<organism evidence="3 4">
    <name type="scientific">Tieghemostelium lacteum</name>
    <name type="common">Slime mold</name>
    <name type="synonym">Dictyostelium lacteum</name>
    <dbReference type="NCBI Taxonomy" id="361077"/>
    <lineage>
        <taxon>Eukaryota</taxon>
        <taxon>Amoebozoa</taxon>
        <taxon>Evosea</taxon>
        <taxon>Eumycetozoa</taxon>
        <taxon>Dictyostelia</taxon>
        <taxon>Dictyosteliales</taxon>
        <taxon>Raperosteliaceae</taxon>
        <taxon>Tieghemostelium</taxon>
    </lineage>
</organism>
<dbReference type="AlphaFoldDB" id="A0A152A0X0"/>